<keyword evidence="3" id="KW-1185">Reference proteome</keyword>
<protein>
    <submittedName>
        <fullName evidence="2">Uncharacterized protein</fullName>
    </submittedName>
</protein>
<evidence type="ECO:0000313" key="2">
    <source>
        <dbReference type="EMBL" id="KAK7754029.1"/>
    </source>
</evidence>
<proteinExistence type="predicted"/>
<dbReference type="AlphaFoldDB" id="A0AAN9URJ5"/>
<sequence>MTAHAVANEPFLDITITTFASAAEPDYQRGRKRRRSPPGGSLEAPAPARQQIPSGESAVFRGRCRYRSTSRLDVSRNVSRVRGTSLSPTRKRFLQVLQLNQRQRSQSPSRSRSAHHHARAPQDTPKRRRQRTRSRCRKHEEAAAAAAAGDFVIDEPLPIIWHDYLEQQHDIVIRSEISPTNQKQQVNPI</sequence>
<feature type="compositionally biased region" description="Basic residues" evidence="1">
    <location>
        <begin position="126"/>
        <end position="137"/>
    </location>
</feature>
<accession>A0AAN9URJ5</accession>
<dbReference type="Proteomes" id="UP001320420">
    <property type="component" value="Unassembled WGS sequence"/>
</dbReference>
<name>A0AAN9URJ5_9PEZI</name>
<gene>
    <name evidence="2" type="ORF">SLS62_003874</name>
</gene>
<dbReference type="EMBL" id="JAKJXP020000023">
    <property type="protein sequence ID" value="KAK7754029.1"/>
    <property type="molecule type" value="Genomic_DNA"/>
</dbReference>
<evidence type="ECO:0000256" key="1">
    <source>
        <dbReference type="SAM" id="MobiDB-lite"/>
    </source>
</evidence>
<evidence type="ECO:0000313" key="3">
    <source>
        <dbReference type="Proteomes" id="UP001320420"/>
    </source>
</evidence>
<comment type="caution">
    <text evidence="2">The sequence shown here is derived from an EMBL/GenBank/DDBJ whole genome shotgun (WGS) entry which is preliminary data.</text>
</comment>
<feature type="compositionally biased region" description="Low complexity" evidence="1">
    <location>
        <begin position="101"/>
        <end position="111"/>
    </location>
</feature>
<feature type="region of interest" description="Disordered" evidence="1">
    <location>
        <begin position="99"/>
        <end position="145"/>
    </location>
</feature>
<reference evidence="2 3" key="1">
    <citation type="submission" date="2024-02" db="EMBL/GenBank/DDBJ databases">
        <title>De novo assembly and annotation of 12 fungi associated with fruit tree decline syndrome in Ontario, Canada.</title>
        <authorList>
            <person name="Sulman M."/>
            <person name="Ellouze W."/>
            <person name="Ilyukhin E."/>
        </authorList>
    </citation>
    <scope>NUCLEOTIDE SEQUENCE [LARGE SCALE GENOMIC DNA]</scope>
    <source>
        <strain evidence="2 3">M11/M66-122</strain>
    </source>
</reference>
<organism evidence="2 3">
    <name type="scientific">Diatrype stigma</name>
    <dbReference type="NCBI Taxonomy" id="117547"/>
    <lineage>
        <taxon>Eukaryota</taxon>
        <taxon>Fungi</taxon>
        <taxon>Dikarya</taxon>
        <taxon>Ascomycota</taxon>
        <taxon>Pezizomycotina</taxon>
        <taxon>Sordariomycetes</taxon>
        <taxon>Xylariomycetidae</taxon>
        <taxon>Xylariales</taxon>
        <taxon>Diatrypaceae</taxon>
        <taxon>Diatrype</taxon>
    </lineage>
</organism>
<feature type="region of interest" description="Disordered" evidence="1">
    <location>
        <begin position="23"/>
        <end position="61"/>
    </location>
</feature>